<name>A0ABP7E7J5_9ACTN</name>
<evidence type="ECO:0000313" key="1">
    <source>
        <dbReference type="EMBL" id="GAA3714506.1"/>
    </source>
</evidence>
<comment type="caution">
    <text evidence="1">The sequence shown here is derived from an EMBL/GenBank/DDBJ whole genome shotgun (WGS) entry which is preliminary data.</text>
</comment>
<organism evidence="1 2">
    <name type="scientific">Streptomyces tremellae</name>
    <dbReference type="NCBI Taxonomy" id="1124239"/>
    <lineage>
        <taxon>Bacteria</taxon>
        <taxon>Bacillati</taxon>
        <taxon>Actinomycetota</taxon>
        <taxon>Actinomycetes</taxon>
        <taxon>Kitasatosporales</taxon>
        <taxon>Streptomycetaceae</taxon>
        <taxon>Streptomyces</taxon>
    </lineage>
</organism>
<protein>
    <recommendedName>
        <fullName evidence="3">SAV-6107-like HEPN domain-containing protein</fullName>
    </recommendedName>
</protein>
<reference evidence="2" key="1">
    <citation type="journal article" date="2019" name="Int. J. Syst. Evol. Microbiol.">
        <title>The Global Catalogue of Microorganisms (GCM) 10K type strain sequencing project: providing services to taxonomists for standard genome sequencing and annotation.</title>
        <authorList>
            <consortium name="The Broad Institute Genomics Platform"/>
            <consortium name="The Broad Institute Genome Sequencing Center for Infectious Disease"/>
            <person name="Wu L."/>
            <person name="Ma J."/>
        </authorList>
    </citation>
    <scope>NUCLEOTIDE SEQUENCE [LARGE SCALE GENOMIC DNA]</scope>
    <source>
        <strain evidence="2">JCM 30846</strain>
    </source>
</reference>
<accession>A0ABP7E7J5</accession>
<keyword evidence="2" id="KW-1185">Reference proteome</keyword>
<dbReference type="EMBL" id="BAABEP010000004">
    <property type="protein sequence ID" value="GAA3714506.1"/>
    <property type="molecule type" value="Genomic_DNA"/>
</dbReference>
<evidence type="ECO:0000313" key="2">
    <source>
        <dbReference type="Proteomes" id="UP001499884"/>
    </source>
</evidence>
<evidence type="ECO:0008006" key="3">
    <source>
        <dbReference type="Google" id="ProtNLM"/>
    </source>
</evidence>
<dbReference type="Proteomes" id="UP001499884">
    <property type="component" value="Unassembled WGS sequence"/>
</dbReference>
<gene>
    <name evidence="1" type="ORF">GCM10023082_10280</name>
</gene>
<proteinExistence type="predicted"/>
<dbReference type="RefSeq" id="WP_345641734.1">
    <property type="nucleotide sequence ID" value="NZ_BAABEP010000004.1"/>
</dbReference>
<sequence>MTESTAGGTALAAASAGERTAARAYLRLLAAVRAVLRDAPDTPQAGPLLAVPLAEADEALGAAGLAGNEREFLRLVAWQAADDDPRRTALDARPPA</sequence>